<accession>A0A2T4ACN8</accession>
<sequence>LLSRLILSSLCDSIQSSSADRQRAPKHSPRIRLLFFRLQNVTCATAESSLAPPIRRSRPLFPPLTKFLSTLSL</sequence>
<evidence type="ECO:0000313" key="2">
    <source>
        <dbReference type="Proteomes" id="UP000241690"/>
    </source>
</evidence>
<name>A0A2T4ACN8_TRIHA</name>
<gene>
    <name evidence="1" type="ORF">M431DRAFT_530948</name>
</gene>
<dbReference type="EMBL" id="KZ679680">
    <property type="protein sequence ID" value="PTB54850.1"/>
    <property type="molecule type" value="Genomic_DNA"/>
</dbReference>
<keyword evidence="2" id="KW-1185">Reference proteome</keyword>
<organism evidence="1 2">
    <name type="scientific">Trichoderma harzianum CBS 226.95</name>
    <dbReference type="NCBI Taxonomy" id="983964"/>
    <lineage>
        <taxon>Eukaryota</taxon>
        <taxon>Fungi</taxon>
        <taxon>Dikarya</taxon>
        <taxon>Ascomycota</taxon>
        <taxon>Pezizomycotina</taxon>
        <taxon>Sordariomycetes</taxon>
        <taxon>Hypocreomycetidae</taxon>
        <taxon>Hypocreales</taxon>
        <taxon>Hypocreaceae</taxon>
        <taxon>Trichoderma</taxon>
    </lineage>
</organism>
<dbReference type="AlphaFoldDB" id="A0A2T4ACN8"/>
<dbReference type="Proteomes" id="UP000241690">
    <property type="component" value="Unassembled WGS sequence"/>
</dbReference>
<proteinExistence type="predicted"/>
<feature type="non-terminal residue" evidence="1">
    <location>
        <position position="1"/>
    </location>
</feature>
<dbReference type="GeneID" id="36629377"/>
<protein>
    <submittedName>
        <fullName evidence="1">Uncharacterized protein</fullName>
    </submittedName>
</protein>
<evidence type="ECO:0000313" key="1">
    <source>
        <dbReference type="EMBL" id="PTB54850.1"/>
    </source>
</evidence>
<dbReference type="RefSeq" id="XP_024774527.1">
    <property type="nucleotide sequence ID" value="XM_024920808.1"/>
</dbReference>
<reference evidence="1 2" key="1">
    <citation type="submission" date="2016-07" db="EMBL/GenBank/DDBJ databases">
        <title>Multiple horizontal gene transfer events from other fungi enriched the ability of initially mycotrophic Trichoderma (Ascomycota) to feed on dead plant biomass.</title>
        <authorList>
            <consortium name="DOE Joint Genome Institute"/>
            <person name="Aerts A."/>
            <person name="Atanasova L."/>
            <person name="Chenthamara K."/>
            <person name="Zhang J."/>
            <person name="Grujic M."/>
            <person name="Henrissat B."/>
            <person name="Kuo A."/>
            <person name="Salamov A."/>
            <person name="Lipzen A."/>
            <person name="Labutti K."/>
            <person name="Barry K."/>
            <person name="Miao Y."/>
            <person name="Rahimi M.J."/>
            <person name="Shen Q."/>
            <person name="Grigoriev I.V."/>
            <person name="Kubicek C.P."/>
            <person name="Druzhinina I.S."/>
        </authorList>
    </citation>
    <scope>NUCLEOTIDE SEQUENCE [LARGE SCALE GENOMIC DNA]</scope>
    <source>
        <strain evidence="1 2">CBS 226.95</strain>
    </source>
</reference>